<keyword evidence="3" id="KW-0378">Hydrolase</keyword>
<gene>
    <name evidence="7" type="ORF">PGQ11_014236</name>
</gene>
<keyword evidence="3" id="KW-0788">Thiol protease</keyword>
<comment type="caution">
    <text evidence="7">The sequence shown here is derived from an EMBL/GenBank/DDBJ whole genome shotgun (WGS) entry which is preliminary data.</text>
</comment>
<accession>A0ABR2HSS9</accession>
<evidence type="ECO:0000256" key="2">
    <source>
        <dbReference type="ARBA" id="ARBA00022703"/>
    </source>
</evidence>
<dbReference type="InterPro" id="IPR029030">
    <property type="entry name" value="Caspase-like_dom_sf"/>
</dbReference>
<feature type="region of interest" description="Disordered" evidence="5">
    <location>
        <begin position="197"/>
        <end position="229"/>
    </location>
</feature>
<protein>
    <submittedName>
        <fullName evidence="7">Caspase domain-containing protein</fullName>
    </submittedName>
</protein>
<evidence type="ECO:0000256" key="1">
    <source>
        <dbReference type="ARBA" id="ARBA00009005"/>
    </source>
</evidence>
<dbReference type="Proteomes" id="UP001390339">
    <property type="component" value="Unassembled WGS sequence"/>
</dbReference>
<dbReference type="InterPro" id="IPR011600">
    <property type="entry name" value="Pept_C14_caspase"/>
</dbReference>
<dbReference type="PANTHER" id="PTHR48104">
    <property type="entry name" value="METACASPASE-4"/>
    <property type="match status" value="1"/>
</dbReference>
<dbReference type="PANTHER" id="PTHR48104:SF30">
    <property type="entry name" value="METACASPASE-1"/>
    <property type="match status" value="1"/>
</dbReference>
<evidence type="ECO:0000256" key="5">
    <source>
        <dbReference type="SAM" id="MobiDB-lite"/>
    </source>
</evidence>
<dbReference type="SUPFAM" id="SSF52129">
    <property type="entry name" value="Caspase-like"/>
    <property type="match status" value="1"/>
</dbReference>
<sequence length="667" mass="74494">MFVPPTDNLVWPHIMASPAVQARFALLVGVNSYLHDGSRRLPNDNIVSLTNLQGAVNDVRTIHTLLRHEFQFNDFTVLTSSPSPLDPRIPSESDDKWPTYVNIKKAFDNIYDKARSGDVFLFHFSGHGAPLCTTPSSPADGRSNDPSLMTADYCCGKPAIRGWELNEWLRRFNEKNVRVIVLLDSCYSGGAWRNDGRFRSPDNWTPPPNLPADEAAVQGTQKKPGHRDGDLGECWDINPKAFTLVAACQSTEMAAERHEDGAAHGAFTLALKTYFQDPSNASTPTYRSICDRATGLLASWNLSQKPQVFGRDKLAFLEDYEPFLFNPIAGVLQNGVVSISVGRIHGFSKRTEFITTSTSSKLVVSISELDDHRSRAEIVSGFINDPSPFIELVPFRWSVKETLEVVIDPNLGQQFRKELIGGLGKRIAGDIQYPGESGLAENRGHKAIWFQVGSNENGSIDIFGPEQLVGGPGPVRGWKTRGESDNEKARESARAIAHLVRFGQILHLRNESQDTAPFRVTFESENSGNQHKVHCVFQNVEDEELHFAVLILSSGFHVKQLFPSTDTLYAVPLRGRKSFSFTLTVRDELRRNAGKDRQHRYRDIIRTVVTRGKSLSLKSMELPDIWNADQWDKQRSSDPGGSGGLGRDANLLEDFSWWIQDDQKFTA</sequence>
<name>A0ABR2HSS9_9PEZI</name>
<organism evidence="7 8">
    <name type="scientific">Apiospora arundinis</name>
    <dbReference type="NCBI Taxonomy" id="335852"/>
    <lineage>
        <taxon>Eukaryota</taxon>
        <taxon>Fungi</taxon>
        <taxon>Dikarya</taxon>
        <taxon>Ascomycota</taxon>
        <taxon>Pezizomycotina</taxon>
        <taxon>Sordariomycetes</taxon>
        <taxon>Xylariomycetidae</taxon>
        <taxon>Amphisphaeriales</taxon>
        <taxon>Apiosporaceae</taxon>
        <taxon>Apiospora</taxon>
    </lineage>
</organism>
<dbReference type="Gene3D" id="3.40.50.1460">
    <property type="match status" value="1"/>
</dbReference>
<keyword evidence="2" id="KW-0053">Apoptosis</keyword>
<dbReference type="Pfam" id="PF00656">
    <property type="entry name" value="Peptidase_C14"/>
    <property type="match status" value="1"/>
</dbReference>
<keyword evidence="4" id="KW-0865">Zymogen</keyword>
<evidence type="ECO:0000313" key="8">
    <source>
        <dbReference type="Proteomes" id="UP001390339"/>
    </source>
</evidence>
<evidence type="ECO:0000313" key="7">
    <source>
        <dbReference type="EMBL" id="KAK8851757.1"/>
    </source>
</evidence>
<dbReference type="InterPro" id="IPR050452">
    <property type="entry name" value="Metacaspase"/>
</dbReference>
<proteinExistence type="inferred from homology"/>
<reference evidence="7 8" key="1">
    <citation type="journal article" date="2024" name="IMA Fungus">
        <title>Apiospora arundinis, a panoply of carbohydrate-active enzymes and secondary metabolites.</title>
        <authorList>
            <person name="Sorensen T."/>
            <person name="Petersen C."/>
            <person name="Muurmann A.T."/>
            <person name="Christiansen J.V."/>
            <person name="Brundto M.L."/>
            <person name="Overgaard C.K."/>
            <person name="Boysen A.T."/>
            <person name="Wollenberg R.D."/>
            <person name="Larsen T.O."/>
            <person name="Sorensen J.L."/>
            <person name="Nielsen K.L."/>
            <person name="Sondergaard T.E."/>
        </authorList>
    </citation>
    <scope>NUCLEOTIDE SEQUENCE [LARGE SCALE GENOMIC DNA]</scope>
    <source>
        <strain evidence="7 8">AAU 773</strain>
    </source>
</reference>
<evidence type="ECO:0000259" key="6">
    <source>
        <dbReference type="Pfam" id="PF00656"/>
    </source>
</evidence>
<evidence type="ECO:0000256" key="3">
    <source>
        <dbReference type="ARBA" id="ARBA00022807"/>
    </source>
</evidence>
<feature type="domain" description="Peptidase C14 caspase" evidence="6">
    <location>
        <begin position="23"/>
        <end position="308"/>
    </location>
</feature>
<keyword evidence="8" id="KW-1185">Reference proteome</keyword>
<keyword evidence="3" id="KW-0645">Protease</keyword>
<evidence type="ECO:0000256" key="4">
    <source>
        <dbReference type="ARBA" id="ARBA00023145"/>
    </source>
</evidence>
<comment type="similarity">
    <text evidence="1">Belongs to the peptidase C14B family.</text>
</comment>
<dbReference type="EMBL" id="JAPCWZ010000009">
    <property type="protein sequence ID" value="KAK8851757.1"/>
    <property type="molecule type" value="Genomic_DNA"/>
</dbReference>